<dbReference type="PROSITE" id="PS51819">
    <property type="entry name" value="VOC"/>
    <property type="match status" value="1"/>
</dbReference>
<name>A0A940MYM3_9PROT</name>
<evidence type="ECO:0000259" key="4">
    <source>
        <dbReference type="PROSITE" id="PS51819"/>
    </source>
</evidence>
<dbReference type="InterPro" id="IPR004360">
    <property type="entry name" value="Glyas_Fos-R_dOase_dom"/>
</dbReference>
<accession>A0A940MYM3</accession>
<comment type="similarity">
    <text evidence="1">Belongs to the bleomycin resistance protein family.</text>
</comment>
<proteinExistence type="inferred from homology"/>
<organism evidence="5 6">
    <name type="scientific">Roseomonas indoligenes</name>
    <dbReference type="NCBI Taxonomy" id="2820811"/>
    <lineage>
        <taxon>Bacteria</taxon>
        <taxon>Pseudomonadati</taxon>
        <taxon>Pseudomonadota</taxon>
        <taxon>Alphaproteobacteria</taxon>
        <taxon>Acetobacterales</taxon>
        <taxon>Roseomonadaceae</taxon>
        <taxon>Roseomonas</taxon>
    </lineage>
</organism>
<dbReference type="GO" id="GO:0046677">
    <property type="term" value="P:response to antibiotic"/>
    <property type="evidence" value="ECO:0007669"/>
    <property type="project" value="UniProtKB-KW"/>
</dbReference>
<protein>
    <recommendedName>
        <fullName evidence="2">Bleomycin resistance protein</fullName>
    </recommendedName>
</protein>
<dbReference type="SUPFAM" id="SSF54593">
    <property type="entry name" value="Glyoxalase/Bleomycin resistance protein/Dihydroxybiphenyl dioxygenase"/>
    <property type="match status" value="1"/>
</dbReference>
<gene>
    <name evidence="5" type="ORF">J5Y10_14860</name>
</gene>
<keyword evidence="3" id="KW-0046">Antibiotic resistance</keyword>
<evidence type="ECO:0000256" key="1">
    <source>
        <dbReference type="ARBA" id="ARBA00011051"/>
    </source>
</evidence>
<evidence type="ECO:0000313" key="6">
    <source>
        <dbReference type="Proteomes" id="UP000677537"/>
    </source>
</evidence>
<dbReference type="Gene3D" id="3.10.180.10">
    <property type="entry name" value="2,3-Dihydroxybiphenyl 1,2-Dioxygenase, domain 1"/>
    <property type="match status" value="1"/>
</dbReference>
<comment type="caution">
    <text evidence="5">The sequence shown here is derived from an EMBL/GenBank/DDBJ whole genome shotgun (WGS) entry which is preliminary data.</text>
</comment>
<dbReference type="InterPro" id="IPR000335">
    <property type="entry name" value="Bleomycin-R"/>
</dbReference>
<evidence type="ECO:0000313" key="5">
    <source>
        <dbReference type="EMBL" id="MBP0494063.1"/>
    </source>
</evidence>
<dbReference type="InterPro" id="IPR029068">
    <property type="entry name" value="Glyas_Bleomycin-R_OHBP_Dase"/>
</dbReference>
<dbReference type="Pfam" id="PF00903">
    <property type="entry name" value="Glyoxalase"/>
    <property type="match status" value="1"/>
</dbReference>
<dbReference type="EMBL" id="JAGIZA010000008">
    <property type="protein sequence ID" value="MBP0494063.1"/>
    <property type="molecule type" value="Genomic_DNA"/>
</dbReference>
<dbReference type="InterPro" id="IPR037523">
    <property type="entry name" value="VOC_core"/>
</dbReference>
<reference evidence="5" key="1">
    <citation type="submission" date="2021-03" db="EMBL/GenBank/DDBJ databases">
        <authorList>
            <person name="So Y."/>
        </authorList>
    </citation>
    <scope>NUCLEOTIDE SEQUENCE</scope>
    <source>
        <strain evidence="5">SG15</strain>
    </source>
</reference>
<evidence type="ECO:0000256" key="2">
    <source>
        <dbReference type="ARBA" id="ARBA00021572"/>
    </source>
</evidence>
<dbReference type="Proteomes" id="UP000677537">
    <property type="component" value="Unassembled WGS sequence"/>
</dbReference>
<dbReference type="AlphaFoldDB" id="A0A940MYM3"/>
<evidence type="ECO:0000256" key="3">
    <source>
        <dbReference type="ARBA" id="ARBA00023251"/>
    </source>
</evidence>
<dbReference type="CDD" id="cd08349">
    <property type="entry name" value="BLMA_like"/>
    <property type="match status" value="1"/>
</dbReference>
<feature type="domain" description="VOC" evidence="4">
    <location>
        <begin position="1"/>
        <end position="124"/>
    </location>
</feature>
<keyword evidence="6" id="KW-1185">Reference proteome</keyword>
<sequence>MPELSVTEIAESLRFWCGLLGFRVAYDCPAARFAFLARGAVQVMLCERNGRWDTGGMQRPFGRGINLQIMVERLASILEGLEALGWPLFEAPREAWYRTGDRMSGQREFLVQDPDSYLLRFAERLDDAA</sequence>